<evidence type="ECO:0000313" key="2">
    <source>
        <dbReference type="EMBL" id="EAU61899.1"/>
    </source>
</evidence>
<evidence type="ECO:0000313" key="3">
    <source>
        <dbReference type="Proteomes" id="UP000032702"/>
    </source>
</evidence>
<dbReference type="AlphaFoldDB" id="Q08N41"/>
<accession>Q08N41</accession>
<proteinExistence type="predicted"/>
<comment type="caution">
    <text evidence="2">The sequence shown here is derived from an EMBL/GenBank/DDBJ whole genome shotgun (WGS) entry which is preliminary data.</text>
</comment>
<feature type="compositionally biased region" description="Basic residues" evidence="1">
    <location>
        <begin position="741"/>
        <end position="755"/>
    </location>
</feature>
<feature type="region of interest" description="Disordered" evidence="1">
    <location>
        <begin position="687"/>
        <end position="755"/>
    </location>
</feature>
<protein>
    <submittedName>
        <fullName evidence="2">Probable nuclear antigen</fullName>
    </submittedName>
</protein>
<sequence>MACPDRSVLRALRGAHELPPLLGEVPGLVRVDVIEERLRRHRRQGLCLQNGRVERREQFRAQGLVPGQVPRRPLDEACAKPFEGVLGPPGLHLARILVERGIVRRRVGAHPVGDRLDERGARASPGARHRRGRGGIHRLRVVAVHPDPRKAIGGGLEGQRLAFRLLGDVQGDGPVVVLAEEDGRGLEHAGEVHRGVEVSRGGGPISQAGQHHRVVPLAAGRPGRPHGLGQLRANAGGPAHLVHAARELVGGHLPALGLVTGVAEQLREVGHQRVAAQQHGRVLPEARKEPVRGAQREGAGDARGLLSHARAVEADPALPLQGHHALVHQPALEHGSVHRDELGFREFAGLEGRHGFSGDGAGQGRETSGLEGHRLLDAVKDAGGQGQVVLLQGVGKGRVPAGDALHRRFQGQEAALLDQRRQLRAQAARPRRLVHDEGPACLAHALLDARDVERPERPEIDELAANAQGLGLLGRRHRLVEHGAPGDDGERLPGADHLGAAKLQGVVLLGHLLPMAAVKALGLEEEDGIRLPERGEQQPLGIIRAGGHDDLQARGVDEERLGALGVVEPALHAAAIGGPDDHGRRVLSPRAVAQLGQLVHELVHGGEEEVGELNLRHRLEPVERHADRGAEDAALGQGRVDDPLRAKLLLEAGGGAEDPAQPAHVFPQHDEVRVAPHLQPERIVHRLDEAQEGHRRELKREEERAAPPIYFAAKGQSPLGRPCRSVMDTPRAPGTSPGRSAGRRRSAASARRSPR</sequence>
<organism evidence="2 3">
    <name type="scientific">Stigmatella aurantiaca (strain DW4/3-1)</name>
    <dbReference type="NCBI Taxonomy" id="378806"/>
    <lineage>
        <taxon>Bacteria</taxon>
        <taxon>Pseudomonadati</taxon>
        <taxon>Myxococcota</taxon>
        <taxon>Myxococcia</taxon>
        <taxon>Myxococcales</taxon>
        <taxon>Cystobacterineae</taxon>
        <taxon>Archangiaceae</taxon>
        <taxon>Stigmatella</taxon>
    </lineage>
</organism>
<feature type="compositionally biased region" description="Basic and acidic residues" evidence="1">
    <location>
        <begin position="687"/>
        <end position="705"/>
    </location>
</feature>
<gene>
    <name evidence="2" type="ORF">STIAU_0159</name>
</gene>
<dbReference type="Proteomes" id="UP000032702">
    <property type="component" value="Unassembled WGS sequence"/>
</dbReference>
<name>Q08N41_STIAD</name>
<evidence type="ECO:0000256" key="1">
    <source>
        <dbReference type="SAM" id="MobiDB-lite"/>
    </source>
</evidence>
<reference evidence="2 3" key="1">
    <citation type="submission" date="2006-04" db="EMBL/GenBank/DDBJ databases">
        <authorList>
            <person name="Nierman W.C."/>
        </authorList>
    </citation>
    <scope>NUCLEOTIDE SEQUENCE [LARGE SCALE GENOMIC DNA]</scope>
    <source>
        <strain evidence="2 3">DW4/3-1</strain>
    </source>
</reference>
<dbReference type="EMBL" id="AAMD01000308">
    <property type="protein sequence ID" value="EAU61899.1"/>
    <property type="molecule type" value="Genomic_DNA"/>
</dbReference>